<keyword evidence="1" id="KW-0808">Transferase</keyword>
<keyword evidence="2" id="KW-1185">Reference proteome</keyword>
<sequence>MAMAATSRDADVFDEAVRGTCDDASLCKRYAVSIGYWKDPYIEYFVRQPKERKAPEISRGYYARVQGVSQLLTAFLKKTECNCQIINLGAGLDTLFWKLKDENLLPKKYFEVDFPSIATRKIHHIKSKPPLSKPIMESHSGESLLIDAHSLDSSRYAIISADLRELSKLEESLKKCNMDPQLPTLLVAECVLIYMTAEHSSALLRWATSTFPTAMFINYEQVNMADRFGQIMIENLQSRQCNLVGVEVCSSLESQRARFLASGWQTARSVDMMDVYSRLPPADVKRGPGVPRRERAAGAADAPLLPLLGHQGHLRPGSCRHRAVARPLRWSSGHACRPLPRGLCLIQHQPAPPL</sequence>
<proteinExistence type="predicted"/>
<organism evidence="1 2">
    <name type="scientific">Sphaerodactylus townsendi</name>
    <dbReference type="NCBI Taxonomy" id="933632"/>
    <lineage>
        <taxon>Eukaryota</taxon>
        <taxon>Metazoa</taxon>
        <taxon>Chordata</taxon>
        <taxon>Craniata</taxon>
        <taxon>Vertebrata</taxon>
        <taxon>Euteleostomi</taxon>
        <taxon>Lepidosauria</taxon>
        <taxon>Squamata</taxon>
        <taxon>Bifurcata</taxon>
        <taxon>Gekkota</taxon>
        <taxon>Sphaerodactylidae</taxon>
        <taxon>Sphaerodactylus</taxon>
    </lineage>
</organism>
<keyword evidence="1" id="KW-0489">Methyltransferase</keyword>
<evidence type="ECO:0000313" key="2">
    <source>
        <dbReference type="Proteomes" id="UP000827872"/>
    </source>
</evidence>
<name>A0ACB8FKT9_9SAUR</name>
<evidence type="ECO:0000313" key="1">
    <source>
        <dbReference type="EMBL" id="KAH8005862.1"/>
    </source>
</evidence>
<gene>
    <name evidence="1" type="primary">LCMT1</name>
    <name evidence="1" type="ORF">K3G42_031373</name>
</gene>
<reference evidence="1" key="1">
    <citation type="submission" date="2021-08" db="EMBL/GenBank/DDBJ databases">
        <title>The first chromosome-level gecko genome reveals the dynamic sex chromosomes of Neotropical dwarf geckos (Sphaerodactylidae: Sphaerodactylus).</title>
        <authorList>
            <person name="Pinto B.J."/>
            <person name="Keating S.E."/>
            <person name="Gamble T."/>
        </authorList>
    </citation>
    <scope>NUCLEOTIDE SEQUENCE</scope>
    <source>
        <strain evidence="1">TG3544</strain>
    </source>
</reference>
<dbReference type="Proteomes" id="UP000827872">
    <property type="component" value="Linkage Group LG04"/>
</dbReference>
<accession>A0ACB8FKT9</accession>
<protein>
    <submittedName>
        <fullName evidence="1">Leucine carboxyl methyltransferase 1</fullName>
    </submittedName>
</protein>
<dbReference type="EMBL" id="CM037617">
    <property type="protein sequence ID" value="KAH8005862.1"/>
    <property type="molecule type" value="Genomic_DNA"/>
</dbReference>
<comment type="caution">
    <text evidence="1">The sequence shown here is derived from an EMBL/GenBank/DDBJ whole genome shotgun (WGS) entry which is preliminary data.</text>
</comment>